<dbReference type="PROSITE" id="PS00122">
    <property type="entry name" value="CARBOXYLESTERASE_B_1"/>
    <property type="match status" value="1"/>
</dbReference>
<keyword evidence="2 3" id="KW-0378">Hydrolase</keyword>
<dbReference type="EMBL" id="CAIIXF020000008">
    <property type="protein sequence ID" value="CAH1791128.1"/>
    <property type="molecule type" value="Genomic_DNA"/>
</dbReference>
<dbReference type="Proteomes" id="UP000749559">
    <property type="component" value="Unassembled WGS sequence"/>
</dbReference>
<reference evidence="4" key="1">
    <citation type="submission" date="2022-03" db="EMBL/GenBank/DDBJ databases">
        <authorList>
            <person name="Martin C."/>
        </authorList>
    </citation>
    <scope>NUCLEOTIDE SEQUENCE</scope>
</reference>
<organism evidence="4 5">
    <name type="scientific">Owenia fusiformis</name>
    <name type="common">Polychaete worm</name>
    <dbReference type="NCBI Taxonomy" id="6347"/>
    <lineage>
        <taxon>Eukaryota</taxon>
        <taxon>Metazoa</taxon>
        <taxon>Spiralia</taxon>
        <taxon>Lophotrochozoa</taxon>
        <taxon>Annelida</taxon>
        <taxon>Polychaeta</taxon>
        <taxon>Sedentaria</taxon>
        <taxon>Canalipalpata</taxon>
        <taxon>Sabellida</taxon>
        <taxon>Oweniida</taxon>
        <taxon>Oweniidae</taxon>
        <taxon>Owenia</taxon>
    </lineage>
</organism>
<dbReference type="PANTHER" id="PTHR11559">
    <property type="entry name" value="CARBOXYLESTERASE"/>
    <property type="match status" value="1"/>
</dbReference>
<dbReference type="GO" id="GO:0016787">
    <property type="term" value="F:hydrolase activity"/>
    <property type="evidence" value="ECO:0007669"/>
    <property type="project" value="UniProtKB-KW"/>
</dbReference>
<dbReference type="InterPro" id="IPR019826">
    <property type="entry name" value="Carboxylesterase_B_AS"/>
</dbReference>
<dbReference type="SUPFAM" id="SSF53474">
    <property type="entry name" value="alpha/beta-Hydrolases"/>
    <property type="match status" value="1"/>
</dbReference>
<dbReference type="Pfam" id="PF00135">
    <property type="entry name" value="COesterase"/>
    <property type="match status" value="1"/>
</dbReference>
<evidence type="ECO:0000313" key="4">
    <source>
        <dbReference type="EMBL" id="CAH1791128.1"/>
    </source>
</evidence>
<evidence type="ECO:0000313" key="5">
    <source>
        <dbReference type="Proteomes" id="UP000749559"/>
    </source>
</evidence>
<gene>
    <name evidence="4" type="ORF">OFUS_LOCUS16249</name>
</gene>
<dbReference type="EC" id="3.1.1.-" evidence="3"/>
<dbReference type="InterPro" id="IPR050309">
    <property type="entry name" value="Type-B_Carboxylest/Lipase"/>
</dbReference>
<proteinExistence type="inferred from homology"/>
<keyword evidence="5" id="KW-1185">Reference proteome</keyword>
<dbReference type="InterPro" id="IPR002018">
    <property type="entry name" value="CarbesteraseB"/>
</dbReference>
<comment type="caution">
    <text evidence="4">The sequence shown here is derived from an EMBL/GenBank/DDBJ whole genome shotgun (WGS) entry which is preliminary data.</text>
</comment>
<accession>A0A8J1XYR8</accession>
<dbReference type="FunFam" id="3.40.50.1820:FF:000128">
    <property type="entry name" value="Carboxylic ester hydrolase"/>
    <property type="match status" value="1"/>
</dbReference>
<sequence>MSQGPVVQIQAGTSLRGKQVYAKEPKRPVNAFLGIRYGEAPIGQLRFKPPKPAGIWQGERDATQFGPAASQNIKNTQAGSRPFRVMSETSEDCLFLNVWTPNMNPNAKLPVLFWIHGGAFVEGTGQIYHGTAICNYQDVVVISINYRLGAMGFFTTGDAVAPGNLGFLDQIEALKWTHRHIHKFGGDTSNITISGESAGAMSVGFLIMSPLAKGLFKRAISQSGTVTYPKDAYTYQEITRIIDRKLKRLGFKGQTSQEKLDFLSGMSAKHINTKVSLFFGPPVIDGTFLPDSPSNLYKQDRYNKVDYIIGFNSHEGFLVTRMVYAGLGIEFKLDDRATFKQYLRRLVLHNYRNNQDKITDAIMEEYVGDFDFRDSERATQLFSDIYGDMIFISPSLAVAKAHSACCDTYIYMYDHRLRVSPKPEWIKADHGEELVLVFGEPHQTSFPQYFTEEEQSLSHTFMSYWANFAKSGNPNGSGLPKWPKFNKSEEYMNINTNPQSKRKYNATRMAFWTDTIGQLENGHFSKY</sequence>
<evidence type="ECO:0000256" key="3">
    <source>
        <dbReference type="RuleBase" id="RU361235"/>
    </source>
</evidence>
<dbReference type="OrthoDB" id="408631at2759"/>
<name>A0A8J1XYR8_OWEFU</name>
<evidence type="ECO:0000256" key="1">
    <source>
        <dbReference type="ARBA" id="ARBA00005964"/>
    </source>
</evidence>
<dbReference type="InterPro" id="IPR029058">
    <property type="entry name" value="AB_hydrolase_fold"/>
</dbReference>
<protein>
    <recommendedName>
        <fullName evidence="3">Carboxylic ester hydrolase</fullName>
        <ecNumber evidence="3">3.1.1.-</ecNumber>
    </recommendedName>
</protein>
<evidence type="ECO:0000256" key="2">
    <source>
        <dbReference type="ARBA" id="ARBA00022801"/>
    </source>
</evidence>
<comment type="similarity">
    <text evidence="1 3">Belongs to the type-B carboxylesterase/lipase family.</text>
</comment>
<dbReference type="InterPro" id="IPR019819">
    <property type="entry name" value="Carboxylesterase_B_CS"/>
</dbReference>
<dbReference type="Gene3D" id="3.40.50.1820">
    <property type="entry name" value="alpha/beta hydrolase"/>
    <property type="match status" value="1"/>
</dbReference>
<dbReference type="AlphaFoldDB" id="A0A8J1XYR8"/>
<dbReference type="PROSITE" id="PS00941">
    <property type="entry name" value="CARBOXYLESTERASE_B_2"/>
    <property type="match status" value="1"/>
</dbReference>